<reference evidence="1" key="1">
    <citation type="submission" date="2014-11" db="EMBL/GenBank/DDBJ databases">
        <authorList>
            <person name="Amaro Gonzalez C."/>
        </authorList>
    </citation>
    <scope>NUCLEOTIDE SEQUENCE</scope>
</reference>
<organism evidence="1">
    <name type="scientific">Anguilla anguilla</name>
    <name type="common">European freshwater eel</name>
    <name type="synonym">Muraena anguilla</name>
    <dbReference type="NCBI Taxonomy" id="7936"/>
    <lineage>
        <taxon>Eukaryota</taxon>
        <taxon>Metazoa</taxon>
        <taxon>Chordata</taxon>
        <taxon>Craniata</taxon>
        <taxon>Vertebrata</taxon>
        <taxon>Euteleostomi</taxon>
        <taxon>Actinopterygii</taxon>
        <taxon>Neopterygii</taxon>
        <taxon>Teleostei</taxon>
        <taxon>Anguilliformes</taxon>
        <taxon>Anguillidae</taxon>
        <taxon>Anguilla</taxon>
    </lineage>
</organism>
<accession>A0A0E9TGH1</accession>
<dbReference type="EMBL" id="GBXM01056774">
    <property type="protein sequence ID" value="JAH51803.1"/>
    <property type="molecule type" value="Transcribed_RNA"/>
</dbReference>
<dbReference type="EMBL" id="GBXM01055247">
    <property type="protein sequence ID" value="JAH53330.1"/>
    <property type="molecule type" value="Transcribed_RNA"/>
</dbReference>
<sequence>MNDCCRRYSSKNYKSHTLYFAI</sequence>
<reference evidence="1" key="2">
    <citation type="journal article" date="2015" name="Fish Shellfish Immunol.">
        <title>Early steps in the European eel (Anguilla anguilla)-Vibrio vulnificus interaction in the gills: Role of the RtxA13 toxin.</title>
        <authorList>
            <person name="Callol A."/>
            <person name="Pajuelo D."/>
            <person name="Ebbesson L."/>
            <person name="Teles M."/>
            <person name="MacKenzie S."/>
            <person name="Amaro C."/>
        </authorList>
    </citation>
    <scope>NUCLEOTIDE SEQUENCE</scope>
</reference>
<name>A0A0E9TGH1_ANGAN</name>
<proteinExistence type="predicted"/>
<dbReference type="AlphaFoldDB" id="A0A0E9TGH1"/>
<protein>
    <submittedName>
        <fullName evidence="1">Uncharacterized protein</fullName>
    </submittedName>
</protein>
<evidence type="ECO:0000313" key="1">
    <source>
        <dbReference type="EMBL" id="JAH51803.1"/>
    </source>
</evidence>